<evidence type="ECO:0000256" key="4">
    <source>
        <dbReference type="ARBA" id="ARBA00022801"/>
    </source>
</evidence>
<feature type="region of interest" description="Disordered" evidence="9">
    <location>
        <begin position="221"/>
        <end position="269"/>
    </location>
</feature>
<dbReference type="GO" id="GO:0005737">
    <property type="term" value="C:cytoplasm"/>
    <property type="evidence" value="ECO:0007669"/>
    <property type="project" value="UniProtKB-ARBA"/>
</dbReference>
<feature type="region of interest" description="Disordered" evidence="9">
    <location>
        <begin position="438"/>
        <end position="465"/>
    </location>
</feature>
<dbReference type="STRING" id="1284197.S8BKI7"/>
<dbReference type="InterPro" id="IPR033411">
    <property type="entry name" value="Ribonuclease_PIN"/>
</dbReference>
<feature type="compositionally biased region" description="Acidic residues" evidence="9">
    <location>
        <begin position="257"/>
        <end position="266"/>
    </location>
</feature>
<feature type="binding site" evidence="8">
    <location>
        <position position="350"/>
    </location>
    <ligand>
        <name>Zn(2+)</name>
        <dbReference type="ChEBI" id="CHEBI:29105"/>
    </ligand>
</feature>
<evidence type="ECO:0000256" key="2">
    <source>
        <dbReference type="ARBA" id="ARBA00022722"/>
    </source>
</evidence>
<dbReference type="Gene3D" id="3.40.50.1010">
    <property type="entry name" value="5'-nuclease"/>
    <property type="match status" value="1"/>
</dbReference>
<keyword evidence="2" id="KW-0540">Nuclease</keyword>
<feature type="domain" description="Nin one binding (NOB1) Zn-ribbon-like" evidence="10">
    <location>
        <begin position="322"/>
        <end position="393"/>
    </location>
</feature>
<dbReference type="SUPFAM" id="SSF144206">
    <property type="entry name" value="NOB1 zinc finger-like"/>
    <property type="match status" value="1"/>
</dbReference>
<feature type="domain" description="Ribonuclease PIN" evidence="11">
    <location>
        <begin position="29"/>
        <end position="120"/>
    </location>
</feature>
<dbReference type="InterPro" id="IPR036283">
    <property type="entry name" value="NOB1_Zf-like_sf"/>
</dbReference>
<dbReference type="HOGENOM" id="CLU_024666_2_0_1"/>
<keyword evidence="5 7" id="KW-0862">Zinc</keyword>
<dbReference type="GO" id="GO:0046872">
    <property type="term" value="F:metal ion binding"/>
    <property type="evidence" value="ECO:0007669"/>
    <property type="project" value="UniProtKB-UniRule"/>
</dbReference>
<feature type="binding site" evidence="8">
    <location>
        <position position="347"/>
    </location>
    <ligand>
        <name>Zn(2+)</name>
        <dbReference type="ChEBI" id="CHEBI:29105"/>
    </ligand>
</feature>
<feature type="compositionally biased region" description="Basic and acidic residues" evidence="9">
    <location>
        <begin position="133"/>
        <end position="149"/>
    </location>
</feature>
<dbReference type="Proteomes" id="UP000015100">
    <property type="component" value="Unassembled WGS sequence"/>
</dbReference>
<organism evidence="12 13">
    <name type="scientific">Dactylellina haptotyla (strain CBS 200.50)</name>
    <name type="common">Nematode-trapping fungus</name>
    <name type="synonym">Monacrosporium haptotylum</name>
    <dbReference type="NCBI Taxonomy" id="1284197"/>
    <lineage>
        <taxon>Eukaryota</taxon>
        <taxon>Fungi</taxon>
        <taxon>Dikarya</taxon>
        <taxon>Ascomycota</taxon>
        <taxon>Pezizomycotina</taxon>
        <taxon>Orbiliomycetes</taxon>
        <taxon>Orbiliales</taxon>
        <taxon>Orbiliaceae</taxon>
        <taxon>Dactylellina</taxon>
    </lineage>
</organism>
<dbReference type="InterPro" id="IPR039907">
    <property type="entry name" value="NOB1"/>
</dbReference>
<name>S8BKI7_DACHA</name>
<dbReference type="Gene3D" id="6.20.210.10">
    <property type="entry name" value="Nin one binding (NOB1), Zn-ribbon-like"/>
    <property type="match status" value="1"/>
</dbReference>
<keyword evidence="4" id="KW-0378">Hydrolase</keyword>
<evidence type="ECO:0000256" key="3">
    <source>
        <dbReference type="ARBA" id="ARBA00022723"/>
    </source>
</evidence>
<dbReference type="GO" id="GO:0030688">
    <property type="term" value="C:preribosome, small subunit precursor"/>
    <property type="evidence" value="ECO:0007669"/>
    <property type="project" value="TreeGrafter"/>
</dbReference>
<evidence type="ECO:0000256" key="8">
    <source>
        <dbReference type="PIRSR" id="PIRSR037125-1"/>
    </source>
</evidence>
<dbReference type="Pfam" id="PF17146">
    <property type="entry name" value="PIN_6"/>
    <property type="match status" value="1"/>
</dbReference>
<dbReference type="GO" id="GO:0016787">
    <property type="term" value="F:hydrolase activity"/>
    <property type="evidence" value="ECO:0007669"/>
    <property type="project" value="UniProtKB-KW"/>
</dbReference>
<dbReference type="PIRSF" id="PIRSF037125">
    <property type="entry name" value="D-site_20S_pre-rRNA_nuclease"/>
    <property type="match status" value="1"/>
</dbReference>
<evidence type="ECO:0000259" key="11">
    <source>
        <dbReference type="Pfam" id="PF17146"/>
    </source>
</evidence>
<keyword evidence="3 7" id="KW-0479">Metal-binding</keyword>
<dbReference type="PANTHER" id="PTHR12814:SF2">
    <property type="entry name" value="RNA-BINDING PROTEIN NOB1"/>
    <property type="match status" value="1"/>
</dbReference>
<feature type="binding site" evidence="8">
    <location>
        <position position="335"/>
    </location>
    <ligand>
        <name>Zn(2+)</name>
        <dbReference type="ChEBI" id="CHEBI:29105"/>
    </ligand>
</feature>
<protein>
    <recommendedName>
        <fullName evidence="7">20S-pre-rRNA D-site endonuclease NOB1</fullName>
    </recommendedName>
</protein>
<comment type="subcellular location">
    <subcellularLocation>
        <location evidence="7">Nucleus</location>
        <location evidence="7">Nucleolus</location>
    </subcellularLocation>
</comment>
<proteinExistence type="inferred from homology"/>
<feature type="region of interest" description="Disordered" evidence="9">
    <location>
        <begin position="133"/>
        <end position="209"/>
    </location>
</feature>
<dbReference type="PANTHER" id="PTHR12814">
    <property type="entry name" value="RNA-BINDING PROTEIN NOB1"/>
    <property type="match status" value="1"/>
</dbReference>
<dbReference type="OrthoDB" id="446759at2759"/>
<dbReference type="FunFam" id="3.40.50.1010:FF:000020">
    <property type="entry name" value="20S-pre-rRNA D-site endonuclease NOB1"/>
    <property type="match status" value="1"/>
</dbReference>
<evidence type="ECO:0000256" key="9">
    <source>
        <dbReference type="SAM" id="MobiDB-lite"/>
    </source>
</evidence>
<reference evidence="13" key="2">
    <citation type="submission" date="2013-04" db="EMBL/GenBank/DDBJ databases">
        <title>Genomic mechanisms accounting for the adaptation to parasitism in nematode-trapping fungi.</title>
        <authorList>
            <person name="Ahren D.G."/>
        </authorList>
    </citation>
    <scope>NUCLEOTIDE SEQUENCE [LARGE SCALE GENOMIC DNA]</scope>
    <source>
        <strain evidence="13">CBS 200.50</strain>
    </source>
</reference>
<evidence type="ECO:0000256" key="5">
    <source>
        <dbReference type="ARBA" id="ARBA00022833"/>
    </source>
</evidence>
<dbReference type="CDD" id="cd09876">
    <property type="entry name" value="PIN_Nob1-like"/>
    <property type="match status" value="1"/>
</dbReference>
<evidence type="ECO:0000259" key="10">
    <source>
        <dbReference type="Pfam" id="PF08772"/>
    </source>
</evidence>
<sequence>MATSSYMMAENSTDTHLAAGGPQTEIDTLIIDTGPIIKNVCSPQSLLTKSAKLITLPSVVSEIRDATTRARFDTLWAPFLEYRSPKPESIKYVSNFSRKTGDYGVLGATDMQVLALTYEIECEKLGGAQEFEKRLKEKEQSRENKDTSGKKNRRRGRGKGKAAGTGDEQPLAESNKVEEEEGWTTVPVSRGKKSKSVPVSVPAPTESTPQIEDVLEAKVEEEVPVPDEEPSISASLGNLRLESEPQAEEVAEREPEVTTDSEDDWITPDNLGVHLTSDGTTSTPATTAAQITTACCTTDFAMQNVLLQLHIHLFSPATMSRITSVKSHVLRCHACFKTVRDMTKQFCPSCGQPSLTKVTCSTDANGVFRVHLKKNWQWNNRGNVFSIAKAQHGTASMKGVRENIVLSEDQKEYEKATKESKRVKERDLMDRDYLPGLLTGERLGHGGNPKVGAGKNVNVSKRRGK</sequence>
<keyword evidence="6 7" id="KW-0539">Nucleus</keyword>
<dbReference type="GO" id="GO:0030490">
    <property type="term" value="P:maturation of SSU-rRNA"/>
    <property type="evidence" value="ECO:0007669"/>
    <property type="project" value="TreeGrafter"/>
</dbReference>
<feature type="compositionally biased region" description="Basic residues" evidence="9">
    <location>
        <begin position="150"/>
        <end position="160"/>
    </location>
</feature>
<feature type="binding site" evidence="8">
    <location>
        <position position="332"/>
    </location>
    <ligand>
        <name>Zn(2+)</name>
        <dbReference type="ChEBI" id="CHEBI:29105"/>
    </ligand>
</feature>
<accession>S8BKI7</accession>
<evidence type="ECO:0000256" key="6">
    <source>
        <dbReference type="ARBA" id="ARBA00023242"/>
    </source>
</evidence>
<dbReference type="Pfam" id="PF08772">
    <property type="entry name" value="Zn_ribbon_NOB1"/>
    <property type="match status" value="1"/>
</dbReference>
<dbReference type="GO" id="GO:0005730">
    <property type="term" value="C:nucleolus"/>
    <property type="evidence" value="ECO:0007669"/>
    <property type="project" value="UniProtKB-SubCell"/>
</dbReference>
<evidence type="ECO:0000256" key="1">
    <source>
        <dbReference type="ARBA" id="ARBA00005858"/>
    </source>
</evidence>
<dbReference type="eggNOG" id="KOG2463">
    <property type="taxonomic scope" value="Eukaryota"/>
</dbReference>
<comment type="function">
    <text evidence="7">Required for the synthesis of 40S ribosome subunits. Has a role in processing 20S pre-rRNA into the mature 18S rRNA, where it is required for cleavage at the 3' end of the mature 18S rRNA (D-site). Accompanies the 20S pre-rRNA from the nucleus to the cytoplasm.</text>
</comment>
<dbReference type="InterPro" id="IPR014881">
    <property type="entry name" value="NOB1_Zn-bd"/>
</dbReference>
<dbReference type="AlphaFoldDB" id="S8BKI7"/>
<comment type="similarity">
    <text evidence="1 7">Belongs to the NOB1 family.</text>
</comment>
<evidence type="ECO:0000256" key="7">
    <source>
        <dbReference type="PIRNR" id="PIRNR037125"/>
    </source>
</evidence>
<dbReference type="InterPro" id="IPR017117">
    <property type="entry name" value="Nob1_euk"/>
</dbReference>
<dbReference type="EMBL" id="AQGS01000443">
    <property type="protein sequence ID" value="EPS39878.1"/>
    <property type="molecule type" value="Genomic_DNA"/>
</dbReference>
<dbReference type="GO" id="GO:0004521">
    <property type="term" value="F:RNA endonuclease activity"/>
    <property type="evidence" value="ECO:0007669"/>
    <property type="project" value="UniProtKB-UniRule"/>
</dbReference>
<evidence type="ECO:0000313" key="12">
    <source>
        <dbReference type="EMBL" id="EPS39878.1"/>
    </source>
</evidence>
<gene>
    <name evidence="12" type="ORF">H072_6201</name>
</gene>
<evidence type="ECO:0000313" key="13">
    <source>
        <dbReference type="Proteomes" id="UP000015100"/>
    </source>
</evidence>
<keyword evidence="13" id="KW-1185">Reference proteome</keyword>
<reference evidence="12 13" key="1">
    <citation type="journal article" date="2013" name="PLoS Genet.">
        <title>Genomic mechanisms accounting for the adaptation to parasitism in nematode-trapping fungi.</title>
        <authorList>
            <person name="Meerupati T."/>
            <person name="Andersson K.M."/>
            <person name="Friman E."/>
            <person name="Kumar D."/>
            <person name="Tunlid A."/>
            <person name="Ahren D."/>
        </authorList>
    </citation>
    <scope>NUCLEOTIDE SEQUENCE [LARGE SCALE GENOMIC DNA]</scope>
    <source>
        <strain evidence="12 13">CBS 200.50</strain>
    </source>
</reference>
<dbReference type="OMA" id="GYELECE"/>
<comment type="caution">
    <text evidence="12">The sequence shown here is derived from an EMBL/GenBank/DDBJ whole genome shotgun (WGS) entry which is preliminary data.</text>
</comment>